<comment type="caution">
    <text evidence="5">The sequence shown here is derived from an EMBL/GenBank/DDBJ whole genome shotgun (WGS) entry which is preliminary data.</text>
</comment>
<evidence type="ECO:0000256" key="3">
    <source>
        <dbReference type="ARBA" id="ARBA00022821"/>
    </source>
</evidence>
<dbReference type="AlphaFoldDB" id="A0A5N5J8V0"/>
<evidence type="ECO:0000256" key="2">
    <source>
        <dbReference type="ARBA" id="ARBA00022741"/>
    </source>
</evidence>
<evidence type="ECO:0000259" key="4">
    <source>
        <dbReference type="Pfam" id="PF18052"/>
    </source>
</evidence>
<dbReference type="GO" id="GO:0000166">
    <property type="term" value="F:nucleotide binding"/>
    <property type="evidence" value="ECO:0007669"/>
    <property type="project" value="UniProtKB-KW"/>
</dbReference>
<keyword evidence="6" id="KW-1185">Reference proteome</keyword>
<reference evidence="6" key="1">
    <citation type="journal article" date="2019" name="Gigascience">
        <title>De novo genome assembly of the endangered Acer yangbiense, a plant species with extremely small populations endemic to Yunnan Province, China.</title>
        <authorList>
            <person name="Yang J."/>
            <person name="Wariss H.M."/>
            <person name="Tao L."/>
            <person name="Zhang R."/>
            <person name="Yun Q."/>
            <person name="Hollingsworth P."/>
            <person name="Dao Z."/>
            <person name="Luo G."/>
            <person name="Guo H."/>
            <person name="Ma Y."/>
            <person name="Sun W."/>
        </authorList>
    </citation>
    <scope>NUCLEOTIDE SEQUENCE [LARGE SCALE GENOMIC DNA]</scope>
    <source>
        <strain evidence="6">cv. br00</strain>
    </source>
</reference>
<keyword evidence="2" id="KW-0547">Nucleotide-binding</keyword>
<keyword evidence="1" id="KW-0677">Repeat</keyword>
<dbReference type="InterPro" id="IPR041118">
    <property type="entry name" value="Rx_N"/>
</dbReference>
<gene>
    <name evidence="5" type="ORF">DKX38_027629</name>
</gene>
<organism evidence="5 6">
    <name type="scientific">Salix brachista</name>
    <dbReference type="NCBI Taxonomy" id="2182728"/>
    <lineage>
        <taxon>Eukaryota</taxon>
        <taxon>Viridiplantae</taxon>
        <taxon>Streptophyta</taxon>
        <taxon>Embryophyta</taxon>
        <taxon>Tracheophyta</taxon>
        <taxon>Spermatophyta</taxon>
        <taxon>Magnoliopsida</taxon>
        <taxon>eudicotyledons</taxon>
        <taxon>Gunneridae</taxon>
        <taxon>Pentapetalae</taxon>
        <taxon>rosids</taxon>
        <taxon>fabids</taxon>
        <taxon>Malpighiales</taxon>
        <taxon>Salicaceae</taxon>
        <taxon>Saliceae</taxon>
        <taxon>Salix</taxon>
    </lineage>
</organism>
<evidence type="ECO:0000313" key="5">
    <source>
        <dbReference type="EMBL" id="KAB5513723.1"/>
    </source>
</evidence>
<keyword evidence="3" id="KW-0611">Plant defense</keyword>
<proteinExistence type="predicted"/>
<dbReference type="Proteomes" id="UP000326939">
    <property type="component" value="Chromosome 18"/>
</dbReference>
<evidence type="ECO:0000256" key="1">
    <source>
        <dbReference type="ARBA" id="ARBA00022737"/>
    </source>
</evidence>
<dbReference type="GO" id="GO:0006952">
    <property type="term" value="P:defense response"/>
    <property type="evidence" value="ECO:0007669"/>
    <property type="project" value="UniProtKB-KW"/>
</dbReference>
<evidence type="ECO:0000313" key="6">
    <source>
        <dbReference type="Proteomes" id="UP000326939"/>
    </source>
</evidence>
<feature type="domain" description="Disease resistance N-terminal" evidence="4">
    <location>
        <begin position="6"/>
        <end position="73"/>
    </location>
</feature>
<sequence>MADALVSVVLEQLSSIIAQEVQHEVRLVTGVKNEVRKLESNFKAIQAVLADAEQRQLKEESIKRWMGQLKDLLMIALVAAAVMRVHQKASLPESSAARWEIWIRFAIAVTLNKMSFGTATRRIIQFVCSELNVPLPDEFSVLSETVPDEVLRPMIN</sequence>
<name>A0A5N5J8V0_9ROSI</name>
<accession>A0A5N5J8V0</accession>
<dbReference type="EMBL" id="VDCV01000018">
    <property type="protein sequence ID" value="KAB5513723.1"/>
    <property type="molecule type" value="Genomic_DNA"/>
</dbReference>
<protein>
    <recommendedName>
        <fullName evidence="4">Disease resistance N-terminal domain-containing protein</fullName>
    </recommendedName>
</protein>
<dbReference type="Pfam" id="PF18052">
    <property type="entry name" value="Rx_N"/>
    <property type="match status" value="1"/>
</dbReference>
<dbReference type="Gene3D" id="1.20.5.4130">
    <property type="match status" value="1"/>
</dbReference>